<dbReference type="PANTHER" id="PTHR43812">
    <property type="entry name" value="BLR2425 PROTEIN"/>
    <property type="match status" value="1"/>
</dbReference>
<dbReference type="Gene3D" id="2.30.110.10">
    <property type="entry name" value="Electron Transport, Fmn-binding Protein, Chain A"/>
    <property type="match status" value="1"/>
</dbReference>
<reference evidence="2" key="1">
    <citation type="submission" date="2021-03" db="EMBL/GenBank/DDBJ databases">
        <title>Alkalibacter marinus sp. nov., isolated from tidal flat sediment.</title>
        <authorList>
            <person name="Namirimu T."/>
            <person name="Yang J.-A."/>
            <person name="Yang S.-H."/>
            <person name="Kim Y.-J."/>
            <person name="Kwon K.K."/>
        </authorList>
    </citation>
    <scope>NUCLEOTIDE SEQUENCE</scope>
    <source>
        <strain evidence="2">ES005</strain>
    </source>
</reference>
<dbReference type="Pfam" id="PF01613">
    <property type="entry name" value="Flavin_Reduct"/>
    <property type="match status" value="1"/>
</dbReference>
<sequence>MYYETEKDDHHLPMSPFKSCVVPRAIGWISTQSPDGVDNLAPYSQFQNLTFDPPYVMIAINQTRDGKRKDTTNNIEATGEFVYNMVTYDLREQMNKTATGFEPEVDEFEKAGLTKSPSKLVKPFRVAESPIQMECVYHSTIRLPGRGDMGTVDVLIGKVVAVHIQDDVIGSDGKIDIVKIKPLARLGYGDYTTVDHSFTMLIEPEREDITPEEMFYGLSGASVINSRKKE</sequence>
<gene>
    <name evidence="2" type="ORF">J0B03_03560</name>
</gene>
<accession>A0A975AIY7</accession>
<keyword evidence="3" id="KW-1185">Reference proteome</keyword>
<dbReference type="RefSeq" id="WP_207300498.1">
    <property type="nucleotide sequence ID" value="NZ_CP071444.1"/>
</dbReference>
<dbReference type="GO" id="GO:0010181">
    <property type="term" value="F:FMN binding"/>
    <property type="evidence" value="ECO:0007669"/>
    <property type="project" value="InterPro"/>
</dbReference>
<dbReference type="AlphaFoldDB" id="A0A975AIY7"/>
<proteinExistence type="predicted"/>
<dbReference type="EMBL" id="CP071444">
    <property type="protein sequence ID" value="QSX09159.1"/>
    <property type="molecule type" value="Genomic_DNA"/>
</dbReference>
<evidence type="ECO:0000313" key="3">
    <source>
        <dbReference type="Proteomes" id="UP000663499"/>
    </source>
</evidence>
<feature type="domain" description="Flavin reductase like" evidence="1">
    <location>
        <begin position="19"/>
        <end position="174"/>
    </location>
</feature>
<organism evidence="2 3">
    <name type="scientific">Alkalibacter rhizosphaerae</name>
    <dbReference type="NCBI Taxonomy" id="2815577"/>
    <lineage>
        <taxon>Bacteria</taxon>
        <taxon>Bacillati</taxon>
        <taxon>Bacillota</taxon>
        <taxon>Clostridia</taxon>
        <taxon>Eubacteriales</taxon>
        <taxon>Eubacteriaceae</taxon>
        <taxon>Alkalibacter</taxon>
    </lineage>
</organism>
<dbReference type="InterPro" id="IPR002563">
    <property type="entry name" value="Flavin_Rdtase-like_dom"/>
</dbReference>
<name>A0A975AIY7_9FIRM</name>
<dbReference type="SUPFAM" id="SSF50475">
    <property type="entry name" value="FMN-binding split barrel"/>
    <property type="match status" value="1"/>
</dbReference>
<evidence type="ECO:0000259" key="1">
    <source>
        <dbReference type="SMART" id="SM00903"/>
    </source>
</evidence>
<dbReference type="Proteomes" id="UP000663499">
    <property type="component" value="Chromosome"/>
</dbReference>
<dbReference type="KEGG" id="alka:J0B03_03560"/>
<evidence type="ECO:0000313" key="2">
    <source>
        <dbReference type="EMBL" id="QSX09159.1"/>
    </source>
</evidence>
<dbReference type="SMART" id="SM00903">
    <property type="entry name" value="Flavin_Reduct"/>
    <property type="match status" value="1"/>
</dbReference>
<dbReference type="PANTHER" id="PTHR43812:SF2">
    <property type="entry name" value="FLAVIN REDUCTASE LIKE DOMAIN-CONTAINING PROTEIN"/>
    <property type="match status" value="1"/>
</dbReference>
<dbReference type="GO" id="GO:0016646">
    <property type="term" value="F:oxidoreductase activity, acting on the CH-NH group of donors, NAD or NADP as acceptor"/>
    <property type="evidence" value="ECO:0007669"/>
    <property type="project" value="UniProtKB-ARBA"/>
</dbReference>
<protein>
    <submittedName>
        <fullName evidence="2">Flavin reductase family protein</fullName>
    </submittedName>
</protein>
<dbReference type="InterPro" id="IPR012349">
    <property type="entry name" value="Split_barrel_FMN-bd"/>
</dbReference>